<dbReference type="Proteomes" id="UP000605990">
    <property type="component" value="Unassembled WGS sequence"/>
</dbReference>
<protein>
    <submittedName>
        <fullName evidence="2">DUF456 domain-containing protein</fullName>
    </submittedName>
</protein>
<comment type="caution">
    <text evidence="2">The sequence shown here is derived from an EMBL/GenBank/DDBJ whole genome shotgun (WGS) entry which is preliminary data.</text>
</comment>
<dbReference type="EMBL" id="JACRUN010000008">
    <property type="protein sequence ID" value="MBC5835753.1"/>
    <property type="molecule type" value="Genomic_DNA"/>
</dbReference>
<accession>A0ABR7J153</accession>
<feature type="transmembrane region" description="Helical" evidence="1">
    <location>
        <begin position="6"/>
        <end position="36"/>
    </location>
</feature>
<evidence type="ECO:0000256" key="1">
    <source>
        <dbReference type="SAM" id="Phobius"/>
    </source>
</evidence>
<organism evidence="2 3">
    <name type="scientific">Flavobacterium bernardetii</name>
    <dbReference type="NCBI Taxonomy" id="2813823"/>
    <lineage>
        <taxon>Bacteria</taxon>
        <taxon>Pseudomonadati</taxon>
        <taxon>Bacteroidota</taxon>
        <taxon>Flavobacteriia</taxon>
        <taxon>Flavobacteriales</taxon>
        <taxon>Flavobacteriaceae</taxon>
        <taxon>Flavobacterium</taxon>
    </lineage>
</organism>
<keyword evidence="3" id="KW-1185">Reference proteome</keyword>
<keyword evidence="1" id="KW-0812">Transmembrane</keyword>
<keyword evidence="1" id="KW-1133">Transmembrane helix</keyword>
<proteinExistence type="predicted"/>
<sequence length="167" mass="18362">MEYIVLILGICLLIGGIIGSILPALPGLPLSWLGLLCLFFIPGIETNYWLLGITLVITIILSILDYIIPAKGTKMFGGTSYGIWGTNIGLVVGIFLPIPFAFLICPFLGAFIGELIYNSQDKKRALKAAFGSFLGFLAGTFMKVFYALVLFGIFIWLVVKNYEIWVK</sequence>
<evidence type="ECO:0000313" key="3">
    <source>
        <dbReference type="Proteomes" id="UP000605990"/>
    </source>
</evidence>
<dbReference type="RefSeq" id="WP_166125500.1">
    <property type="nucleotide sequence ID" value="NZ_JAANOQ010000002.1"/>
</dbReference>
<dbReference type="PANTHER" id="PTHR39165:SF1">
    <property type="entry name" value="DUF456 DOMAIN-CONTAINING PROTEIN"/>
    <property type="match status" value="1"/>
</dbReference>
<feature type="transmembrane region" description="Helical" evidence="1">
    <location>
        <begin position="48"/>
        <end position="68"/>
    </location>
</feature>
<name>A0ABR7J153_9FLAO</name>
<keyword evidence="1" id="KW-0472">Membrane</keyword>
<dbReference type="InterPro" id="IPR007403">
    <property type="entry name" value="DUF456"/>
</dbReference>
<feature type="transmembrane region" description="Helical" evidence="1">
    <location>
        <begin position="88"/>
        <end position="112"/>
    </location>
</feature>
<feature type="transmembrane region" description="Helical" evidence="1">
    <location>
        <begin position="133"/>
        <end position="159"/>
    </location>
</feature>
<dbReference type="Pfam" id="PF04306">
    <property type="entry name" value="DUF456"/>
    <property type="match status" value="1"/>
</dbReference>
<reference evidence="2 3" key="1">
    <citation type="submission" date="2020-08" db="EMBL/GenBank/DDBJ databases">
        <title>Description of novel Flavobacterium F-408 isolate.</title>
        <authorList>
            <person name="Saticioglu I.B."/>
            <person name="Duman M."/>
            <person name="Altun S."/>
        </authorList>
    </citation>
    <scope>NUCLEOTIDE SEQUENCE [LARGE SCALE GENOMIC DNA]</scope>
    <source>
        <strain evidence="2 3">F-408</strain>
    </source>
</reference>
<dbReference type="PANTHER" id="PTHR39165">
    <property type="entry name" value="IG HYPOTHETICAL 17883"/>
    <property type="match status" value="1"/>
</dbReference>
<gene>
    <name evidence="2" type="ORF">H8R27_12730</name>
</gene>
<evidence type="ECO:0000313" key="2">
    <source>
        <dbReference type="EMBL" id="MBC5835753.1"/>
    </source>
</evidence>